<evidence type="ECO:0000313" key="1">
    <source>
        <dbReference type="EMBL" id="MBP0445481.1"/>
    </source>
</evidence>
<name>A0ABS4AF35_9PROT</name>
<protein>
    <submittedName>
        <fullName evidence="1">Uncharacterized protein</fullName>
    </submittedName>
</protein>
<reference evidence="1 2" key="1">
    <citation type="submission" date="2021-03" db="EMBL/GenBank/DDBJ databases">
        <authorList>
            <person name="So Y."/>
        </authorList>
    </citation>
    <scope>NUCLEOTIDE SEQUENCE [LARGE SCALE GENOMIC DNA]</scope>
    <source>
        <strain evidence="1 2">SSH11</strain>
    </source>
</reference>
<gene>
    <name evidence="1" type="ORF">J8J14_11900</name>
</gene>
<sequence>MKIDECVSGLRPMEREAAMPEQGEAIRVAVAELLEVAAAQRYLLAAALFQEVLSGLSTDRH</sequence>
<dbReference type="EMBL" id="JAGIZB010000010">
    <property type="protein sequence ID" value="MBP0445481.1"/>
    <property type="molecule type" value="Genomic_DNA"/>
</dbReference>
<dbReference type="RefSeq" id="WP_209379731.1">
    <property type="nucleotide sequence ID" value="NZ_JAGIZB010000010.1"/>
</dbReference>
<organism evidence="1 2">
    <name type="scientific">Pararoseomonas baculiformis</name>
    <dbReference type="NCBI Taxonomy" id="2820812"/>
    <lineage>
        <taxon>Bacteria</taxon>
        <taxon>Pseudomonadati</taxon>
        <taxon>Pseudomonadota</taxon>
        <taxon>Alphaproteobacteria</taxon>
        <taxon>Acetobacterales</taxon>
        <taxon>Acetobacteraceae</taxon>
        <taxon>Pararoseomonas</taxon>
    </lineage>
</organism>
<comment type="caution">
    <text evidence="1">The sequence shown here is derived from an EMBL/GenBank/DDBJ whole genome shotgun (WGS) entry which is preliminary data.</text>
</comment>
<dbReference type="Proteomes" id="UP000681594">
    <property type="component" value="Unassembled WGS sequence"/>
</dbReference>
<proteinExistence type="predicted"/>
<evidence type="ECO:0000313" key="2">
    <source>
        <dbReference type="Proteomes" id="UP000681594"/>
    </source>
</evidence>
<accession>A0ABS4AF35</accession>
<keyword evidence="2" id="KW-1185">Reference proteome</keyword>